<protein>
    <submittedName>
        <fullName evidence="1">Uncharacterized protein</fullName>
    </submittedName>
</protein>
<feature type="non-terminal residue" evidence="1">
    <location>
        <position position="1"/>
    </location>
</feature>
<gene>
    <name evidence="1" type="ORF">g.19803</name>
</gene>
<organism evidence="1">
    <name type="scientific">Pectinophora gossypiella</name>
    <name type="common">Cotton pink bollworm</name>
    <name type="synonym">Depressaria gossypiella</name>
    <dbReference type="NCBI Taxonomy" id="13191"/>
    <lineage>
        <taxon>Eukaryota</taxon>
        <taxon>Metazoa</taxon>
        <taxon>Ecdysozoa</taxon>
        <taxon>Arthropoda</taxon>
        <taxon>Hexapoda</taxon>
        <taxon>Insecta</taxon>
        <taxon>Pterygota</taxon>
        <taxon>Neoptera</taxon>
        <taxon>Endopterygota</taxon>
        <taxon>Lepidoptera</taxon>
        <taxon>Glossata</taxon>
        <taxon>Ditrysia</taxon>
        <taxon>Gelechioidea</taxon>
        <taxon>Gelechiidae</taxon>
        <taxon>Apatetrinae</taxon>
        <taxon>Pectinophora</taxon>
    </lineage>
</organism>
<evidence type="ECO:0000313" key="1">
    <source>
        <dbReference type="EMBL" id="JAT88373.1"/>
    </source>
</evidence>
<dbReference type="EMBL" id="GDQN01002681">
    <property type="protein sequence ID" value="JAT88373.1"/>
    <property type="molecule type" value="Transcribed_RNA"/>
</dbReference>
<dbReference type="AlphaFoldDB" id="A0A1E1WMY0"/>
<dbReference type="OrthoDB" id="8069600at2759"/>
<name>A0A1E1WMY0_PECGO</name>
<proteinExistence type="predicted"/>
<sequence>FLLNTDWPTMLNADTIEGAVDLFYSKLTECFTLYVPMNNVKAKAYYPMWYSTALIKVISEKHKKHQKWKRWGNPRDYHEFSLLRSRAKAMQISCFNQFIHNSQEIIRRSPKYFWKYVKSKKGGSNYPTKFK</sequence>
<feature type="non-terminal residue" evidence="1">
    <location>
        <position position="131"/>
    </location>
</feature>
<accession>A0A1E1WMY0</accession>
<reference evidence="1" key="1">
    <citation type="submission" date="2015-09" db="EMBL/GenBank/DDBJ databases">
        <title>De novo assembly of Pectinophora gossypiella (Pink Bollworm) gut transcriptome.</title>
        <authorList>
            <person name="Tassone E.E."/>
        </authorList>
    </citation>
    <scope>NUCLEOTIDE SEQUENCE</scope>
</reference>